<name>A0ACC1A507_9ROSI</name>
<keyword evidence="2" id="KW-1185">Reference proteome</keyword>
<dbReference type="Proteomes" id="UP001164250">
    <property type="component" value="Chromosome 12"/>
</dbReference>
<reference evidence="2" key="1">
    <citation type="journal article" date="2023" name="G3 (Bethesda)">
        <title>Genome assembly and association tests identify interacting loci associated with vigor, precocity, and sex in interspecific pistachio rootstocks.</title>
        <authorList>
            <person name="Palmer W."/>
            <person name="Jacygrad E."/>
            <person name="Sagayaradj S."/>
            <person name="Cavanaugh K."/>
            <person name="Han R."/>
            <person name="Bertier L."/>
            <person name="Beede B."/>
            <person name="Kafkas S."/>
            <person name="Golino D."/>
            <person name="Preece J."/>
            <person name="Michelmore R."/>
        </authorList>
    </citation>
    <scope>NUCLEOTIDE SEQUENCE [LARGE SCALE GENOMIC DNA]</scope>
</reference>
<proteinExistence type="predicted"/>
<organism evidence="1 2">
    <name type="scientific">Pistacia atlantica</name>
    <dbReference type="NCBI Taxonomy" id="434234"/>
    <lineage>
        <taxon>Eukaryota</taxon>
        <taxon>Viridiplantae</taxon>
        <taxon>Streptophyta</taxon>
        <taxon>Embryophyta</taxon>
        <taxon>Tracheophyta</taxon>
        <taxon>Spermatophyta</taxon>
        <taxon>Magnoliopsida</taxon>
        <taxon>eudicotyledons</taxon>
        <taxon>Gunneridae</taxon>
        <taxon>Pentapetalae</taxon>
        <taxon>rosids</taxon>
        <taxon>malvids</taxon>
        <taxon>Sapindales</taxon>
        <taxon>Anacardiaceae</taxon>
        <taxon>Pistacia</taxon>
    </lineage>
</organism>
<evidence type="ECO:0000313" key="2">
    <source>
        <dbReference type="Proteomes" id="UP001164250"/>
    </source>
</evidence>
<sequence length="68" mass="7721">MVGSSAANMEAAVHLKVKLEELAEENREKEKIQTVSMIHCLGESELKVRAFKIDGMSHCELEKYMKKL</sequence>
<accession>A0ACC1A507</accession>
<comment type="caution">
    <text evidence="1">The sequence shown here is derived from an EMBL/GenBank/DDBJ whole genome shotgun (WGS) entry which is preliminary data.</text>
</comment>
<protein>
    <submittedName>
        <fullName evidence="1">Uncharacterized protein</fullName>
    </submittedName>
</protein>
<gene>
    <name evidence="1" type="ORF">Patl1_12224</name>
</gene>
<evidence type="ECO:0000313" key="1">
    <source>
        <dbReference type="EMBL" id="KAJ0082389.1"/>
    </source>
</evidence>
<dbReference type="EMBL" id="CM047908">
    <property type="protein sequence ID" value="KAJ0082389.1"/>
    <property type="molecule type" value="Genomic_DNA"/>
</dbReference>